<name>A0A7S0C271_9STRA</name>
<keyword evidence="2" id="KW-0472">Membrane</keyword>
<protein>
    <submittedName>
        <fullName evidence="3">Uncharacterized protein</fullName>
    </submittedName>
</protein>
<keyword evidence="2" id="KW-0812">Transmembrane</keyword>
<sequence>MKGMAGAPDCRLCMPVTPSSVGSGFGKPVAPEDGPQIQNKVVTLSPSLAPVIFSEIESLTAVDLETGDKDDFNAAAIIGGVFGGILGVAVLGLGFKFFSSGRRSVMDPQPADEDPSDIIGMEMEYDEEI</sequence>
<dbReference type="EMBL" id="HBEL01013621">
    <property type="protein sequence ID" value="CAD8410369.1"/>
    <property type="molecule type" value="Transcribed_RNA"/>
</dbReference>
<proteinExistence type="predicted"/>
<feature type="transmembrane region" description="Helical" evidence="2">
    <location>
        <begin position="74"/>
        <end position="98"/>
    </location>
</feature>
<gene>
    <name evidence="3" type="ORF">PINE0816_LOCUS6492</name>
</gene>
<feature type="region of interest" description="Disordered" evidence="1">
    <location>
        <begin position="104"/>
        <end position="129"/>
    </location>
</feature>
<organism evidence="3">
    <name type="scientific">Proboscia inermis</name>
    <dbReference type="NCBI Taxonomy" id="420281"/>
    <lineage>
        <taxon>Eukaryota</taxon>
        <taxon>Sar</taxon>
        <taxon>Stramenopiles</taxon>
        <taxon>Ochrophyta</taxon>
        <taxon>Bacillariophyta</taxon>
        <taxon>Coscinodiscophyceae</taxon>
        <taxon>Rhizosoleniophycidae</taxon>
        <taxon>Rhizosoleniales</taxon>
        <taxon>Rhizosoleniaceae</taxon>
        <taxon>Proboscia</taxon>
    </lineage>
</organism>
<dbReference type="AlphaFoldDB" id="A0A7S0C271"/>
<reference evidence="3" key="1">
    <citation type="submission" date="2021-01" db="EMBL/GenBank/DDBJ databases">
        <authorList>
            <person name="Corre E."/>
            <person name="Pelletier E."/>
            <person name="Niang G."/>
            <person name="Scheremetjew M."/>
            <person name="Finn R."/>
            <person name="Kale V."/>
            <person name="Holt S."/>
            <person name="Cochrane G."/>
            <person name="Meng A."/>
            <person name="Brown T."/>
            <person name="Cohen L."/>
        </authorList>
    </citation>
    <scope>NUCLEOTIDE SEQUENCE</scope>
    <source>
        <strain evidence="3">CCAP1064/1</strain>
    </source>
</reference>
<accession>A0A7S0C271</accession>
<evidence type="ECO:0000256" key="1">
    <source>
        <dbReference type="SAM" id="MobiDB-lite"/>
    </source>
</evidence>
<evidence type="ECO:0000256" key="2">
    <source>
        <dbReference type="SAM" id="Phobius"/>
    </source>
</evidence>
<keyword evidence="2" id="KW-1133">Transmembrane helix</keyword>
<evidence type="ECO:0000313" key="3">
    <source>
        <dbReference type="EMBL" id="CAD8410369.1"/>
    </source>
</evidence>